<dbReference type="AlphaFoldDB" id="C1N7F7"/>
<dbReference type="Pfam" id="PF03171">
    <property type="entry name" value="2OG-FeII_Oxy"/>
    <property type="match status" value="1"/>
</dbReference>
<proteinExistence type="predicted"/>
<name>C1N7F7_MICPC</name>
<dbReference type="Gene3D" id="2.60.120.330">
    <property type="entry name" value="B-lactam Antibiotic, Isopenicillin N Synthase, Chain"/>
    <property type="match status" value="1"/>
</dbReference>
<dbReference type="EMBL" id="GG663749">
    <property type="protein sequence ID" value="EEH52102.1"/>
    <property type="molecule type" value="Genomic_DNA"/>
</dbReference>
<dbReference type="SUPFAM" id="SSF51197">
    <property type="entry name" value="Clavaminate synthase-like"/>
    <property type="match status" value="1"/>
</dbReference>
<dbReference type="PROSITE" id="PS51471">
    <property type="entry name" value="FE2OG_OXY"/>
    <property type="match status" value="1"/>
</dbReference>
<accession>C1N7F7</accession>
<protein>
    <submittedName>
        <fullName evidence="3">2og-fe oxygenase superfamily protein</fullName>
    </submittedName>
</protein>
<sequence>MRTIARAQLATPYANLLSPDDWAPFPDALRWLERVVNHPTWIAALGKVPKCATPLTRAAPGADVPVAAWPPELAEMRRETDERLRRASEAARLAAAKDAACEDSTKRFFSAIPVIDVSSLCRRAAAEGSEGSEEASCASCASNASDRAAVLKTSRELADACRDVGFFYAVGHGVDATVYDGVRDAAREWFDRPLEHKSRHAITPESAGRGYQPLGANVTRHERGFARDWHEAVDVYKDFEENDPDVLAKKPLHVPNPRLTDAAAFEGALRAWRDEALRVGAEILRGIAIGLGLDDDFFARETTASDPFFVMRAIRYPPLPTTTAAAEDRADDDDAAAAETTTTTGANAHAHAHAIAAPSETDVVAAKRGDDLSKAVPISCGEHCDYGLLTLVNQDPGVRALQVKNARGEWVDAPPIEGAFVCNIGDMLELYTNGVCRSTTHRVLMPSAEEAADGRISVPFFFEPNFDAIVSPLAAFGDVHEKYATPVKYGEHLRRKIEANFETDRVTMRARES</sequence>
<dbReference type="InterPro" id="IPR044861">
    <property type="entry name" value="IPNS-like_FE2OG_OXY"/>
</dbReference>
<feature type="region of interest" description="Disordered" evidence="1">
    <location>
        <begin position="323"/>
        <end position="349"/>
    </location>
</feature>
<dbReference type="InterPro" id="IPR027443">
    <property type="entry name" value="IPNS-like_sf"/>
</dbReference>
<evidence type="ECO:0000256" key="1">
    <source>
        <dbReference type="SAM" id="MobiDB-lite"/>
    </source>
</evidence>
<dbReference type="OMA" id="NAPLYRV"/>
<dbReference type="InterPro" id="IPR050231">
    <property type="entry name" value="Iron_ascorbate_oxido_reductase"/>
</dbReference>
<organism evidence="4">
    <name type="scientific">Micromonas pusilla (strain CCMP1545)</name>
    <name type="common">Picoplanktonic green alga</name>
    <dbReference type="NCBI Taxonomy" id="564608"/>
    <lineage>
        <taxon>Eukaryota</taxon>
        <taxon>Viridiplantae</taxon>
        <taxon>Chlorophyta</taxon>
        <taxon>Mamiellophyceae</taxon>
        <taxon>Mamiellales</taxon>
        <taxon>Mamiellaceae</taxon>
        <taxon>Micromonas</taxon>
    </lineage>
</organism>
<dbReference type="eggNOG" id="KOG0143">
    <property type="taxonomic scope" value="Eukaryota"/>
</dbReference>
<dbReference type="OrthoDB" id="498272at2759"/>
<dbReference type="PRINTS" id="PR00682">
    <property type="entry name" value="IPNSYNTHASE"/>
</dbReference>
<dbReference type="STRING" id="564608.C1N7F7"/>
<evidence type="ECO:0000259" key="2">
    <source>
        <dbReference type="PROSITE" id="PS51471"/>
    </source>
</evidence>
<reference evidence="3 4" key="1">
    <citation type="journal article" date="2009" name="Science">
        <title>Green evolution and dynamic adaptations revealed by genomes of the marine picoeukaryotes Micromonas.</title>
        <authorList>
            <person name="Worden A.Z."/>
            <person name="Lee J.H."/>
            <person name="Mock T."/>
            <person name="Rouze P."/>
            <person name="Simmons M.P."/>
            <person name="Aerts A.L."/>
            <person name="Allen A.E."/>
            <person name="Cuvelier M.L."/>
            <person name="Derelle E."/>
            <person name="Everett M.V."/>
            <person name="Foulon E."/>
            <person name="Grimwood J."/>
            <person name="Gundlach H."/>
            <person name="Henrissat B."/>
            <person name="Napoli C."/>
            <person name="McDonald S.M."/>
            <person name="Parker M.S."/>
            <person name="Rombauts S."/>
            <person name="Salamov A."/>
            <person name="Von Dassow P."/>
            <person name="Badger J.H."/>
            <person name="Coutinho P.M."/>
            <person name="Demir E."/>
            <person name="Dubchak I."/>
            <person name="Gentemann C."/>
            <person name="Eikrem W."/>
            <person name="Gready J.E."/>
            <person name="John U."/>
            <person name="Lanier W."/>
            <person name="Lindquist E.A."/>
            <person name="Lucas S."/>
            <person name="Mayer K.F."/>
            <person name="Moreau H."/>
            <person name="Not F."/>
            <person name="Otillar R."/>
            <person name="Panaud O."/>
            <person name="Pangilinan J."/>
            <person name="Paulsen I."/>
            <person name="Piegu B."/>
            <person name="Poliakov A."/>
            <person name="Robbens S."/>
            <person name="Schmutz J."/>
            <person name="Toulza E."/>
            <person name="Wyss T."/>
            <person name="Zelensky A."/>
            <person name="Zhou K."/>
            <person name="Armbrust E.V."/>
            <person name="Bhattacharya D."/>
            <person name="Goodenough U.W."/>
            <person name="Van de Peer Y."/>
            <person name="Grigoriev I.V."/>
        </authorList>
    </citation>
    <scope>NUCLEOTIDE SEQUENCE [LARGE SCALE GENOMIC DNA]</scope>
    <source>
        <strain evidence="3 4">CCMP1545</strain>
    </source>
</reference>
<evidence type="ECO:0000313" key="3">
    <source>
        <dbReference type="EMBL" id="EEH52102.1"/>
    </source>
</evidence>
<keyword evidence="4" id="KW-1185">Reference proteome</keyword>
<dbReference type="GeneID" id="9689170"/>
<dbReference type="KEGG" id="mpp:MICPUCDRAFT_53678"/>
<dbReference type="InterPro" id="IPR005123">
    <property type="entry name" value="Oxoglu/Fe-dep_dioxygenase_dom"/>
</dbReference>
<dbReference type="Proteomes" id="UP000001876">
    <property type="component" value="Unassembled WGS sequence"/>
</dbReference>
<evidence type="ECO:0000313" key="4">
    <source>
        <dbReference type="Proteomes" id="UP000001876"/>
    </source>
</evidence>
<gene>
    <name evidence="3" type="ORF">MICPUCDRAFT_53678</name>
</gene>
<feature type="domain" description="Fe2OG dioxygenase" evidence="2">
    <location>
        <begin position="359"/>
        <end position="464"/>
    </location>
</feature>
<dbReference type="Pfam" id="PF14226">
    <property type="entry name" value="DIOX_N"/>
    <property type="match status" value="1"/>
</dbReference>
<feature type="compositionally biased region" description="Low complexity" evidence="1">
    <location>
        <begin position="337"/>
        <end position="349"/>
    </location>
</feature>
<dbReference type="InterPro" id="IPR026992">
    <property type="entry name" value="DIOX_N"/>
</dbReference>
<dbReference type="PANTHER" id="PTHR47990">
    <property type="entry name" value="2-OXOGLUTARATE (2OG) AND FE(II)-DEPENDENT OXYGENASE SUPERFAMILY PROTEIN-RELATED"/>
    <property type="match status" value="1"/>
</dbReference>
<dbReference type="RefSeq" id="XP_003063729.1">
    <property type="nucleotide sequence ID" value="XM_003063683.1"/>
</dbReference>